<dbReference type="SUPFAM" id="SSF53254">
    <property type="entry name" value="Phosphoglycerate mutase-like"/>
    <property type="match status" value="1"/>
</dbReference>
<feature type="binding site" evidence="2">
    <location>
        <begin position="10"/>
        <end position="17"/>
    </location>
    <ligand>
        <name>substrate</name>
    </ligand>
</feature>
<dbReference type="STRING" id="1902579.BHV28_16150"/>
<dbReference type="SMART" id="SM00855">
    <property type="entry name" value="PGAM"/>
    <property type="match status" value="1"/>
</dbReference>
<evidence type="ECO:0000256" key="1">
    <source>
        <dbReference type="PIRSR" id="PIRSR613078-1"/>
    </source>
</evidence>
<proteinExistence type="predicted"/>
<keyword evidence="4" id="KW-1185">Reference proteome</keyword>
<protein>
    <submittedName>
        <fullName evidence="3">Histidine phosphatase superfamily protein</fullName>
    </submittedName>
</protein>
<dbReference type="Proteomes" id="UP000188912">
    <property type="component" value="Chromosome"/>
</dbReference>
<dbReference type="PANTHER" id="PTHR48100">
    <property type="entry name" value="BROAD-SPECIFICITY PHOSPHATASE YOR283W-RELATED"/>
    <property type="match status" value="1"/>
</dbReference>
<dbReference type="InterPro" id="IPR029033">
    <property type="entry name" value="His_PPase_superfam"/>
</dbReference>
<reference evidence="3 4" key="1">
    <citation type="journal article" date="2010" name="Science">
        <title>Genomic comparison of the ants Camponotus floridanus and Harpegnathos saltator.</title>
        <authorList>
            <person name="Bonasio R."/>
            <person name="Zhang G."/>
            <person name="Ye C."/>
            <person name="Mutti N.S."/>
            <person name="Fang X."/>
            <person name="Qin N."/>
            <person name="Donahue G."/>
            <person name="Yang P."/>
            <person name="Li Q."/>
            <person name="Li C."/>
            <person name="Zhang P."/>
            <person name="Huang Z."/>
            <person name="Berger S.L."/>
            <person name="Reinberg D."/>
            <person name="Wang J."/>
            <person name="Liebig J."/>
        </authorList>
    </citation>
    <scope>NUCLEOTIDE SEQUENCE [LARGE SCALE GENOMIC DNA]</scope>
    <source>
        <strain evidence="3 4">Hsal</strain>
    </source>
</reference>
<gene>
    <name evidence="3" type="ORF">BHV28_16150</name>
</gene>
<feature type="active site" description="Tele-phosphohistidine intermediate" evidence="1">
    <location>
        <position position="11"/>
    </location>
</feature>
<dbReference type="GO" id="GO:0005737">
    <property type="term" value="C:cytoplasm"/>
    <property type="evidence" value="ECO:0007669"/>
    <property type="project" value="TreeGrafter"/>
</dbReference>
<reference evidence="3 4" key="2">
    <citation type="journal article" date="2016" name="Sci. Rep.">
        <title>The genome of Rhizobiales bacteria in predatory ants reveals urease gene functions but no genes for nitrogen fixation.</title>
        <authorList>
            <person name="Neuvonen M.M."/>
            <person name="Tamarit D."/>
            <person name="Naslund K."/>
            <person name="Liebig J."/>
            <person name="Feldhaar H."/>
            <person name="Moran N.A."/>
            <person name="Guy L."/>
            <person name="Andersson S.G."/>
        </authorList>
    </citation>
    <scope>NUCLEOTIDE SEQUENCE [LARGE SCALE GENOMIC DNA]</scope>
    <source>
        <strain evidence="3 4">Hsal</strain>
    </source>
</reference>
<dbReference type="AlphaFoldDB" id="A0A1U9JWR4"/>
<dbReference type="CDD" id="cd07067">
    <property type="entry name" value="HP_PGM_like"/>
    <property type="match status" value="1"/>
</dbReference>
<dbReference type="EMBL" id="CP017315">
    <property type="protein sequence ID" value="AQS42293.1"/>
    <property type="molecule type" value="Genomic_DNA"/>
</dbReference>
<organism evidence="3 4">
    <name type="scientific">Candidatus Tokpelaia hoelldobleri</name>
    <dbReference type="NCBI Taxonomy" id="1902579"/>
    <lineage>
        <taxon>Bacteria</taxon>
        <taxon>Pseudomonadati</taxon>
        <taxon>Pseudomonadota</taxon>
        <taxon>Alphaproteobacteria</taxon>
        <taxon>Hyphomicrobiales</taxon>
        <taxon>Candidatus Tokpelaia</taxon>
    </lineage>
</organism>
<feature type="binding site" evidence="2">
    <location>
        <position position="64"/>
    </location>
    <ligand>
        <name>substrate</name>
    </ligand>
</feature>
<dbReference type="PIRSF" id="PIRSF000709">
    <property type="entry name" value="6PFK_2-Ptase"/>
    <property type="match status" value="1"/>
</dbReference>
<dbReference type="KEGG" id="thd:BHV28_16150"/>
<dbReference type="GO" id="GO:0016791">
    <property type="term" value="F:phosphatase activity"/>
    <property type="evidence" value="ECO:0007669"/>
    <property type="project" value="TreeGrafter"/>
</dbReference>
<evidence type="ECO:0000313" key="3">
    <source>
        <dbReference type="EMBL" id="AQS42293.1"/>
    </source>
</evidence>
<feature type="active site" description="Proton donor/acceptor" evidence="1">
    <location>
        <position position="91"/>
    </location>
</feature>
<evidence type="ECO:0000313" key="4">
    <source>
        <dbReference type="Proteomes" id="UP000188912"/>
    </source>
</evidence>
<accession>A0A1U9JWR4</accession>
<dbReference type="Gene3D" id="3.40.50.1240">
    <property type="entry name" value="Phosphoglycerate mutase-like"/>
    <property type="match status" value="1"/>
</dbReference>
<name>A0A1U9JWR4_9HYPH</name>
<sequence length="196" mass="22598">MARPRIYFSRHGQTDWNKIHRIQGQVERDITEQGRREAARNGRKLKELIGRAEGFDFVASPMRRTRQTMECIRTAMGLDPQAYRTDRQLMELHFGDWQGLVQAELADKAPDLVAARLADKWNFVPPGEKAESYAMLSQRVCRWVEAVRRPTVCVTHGGCLRTILQRYSGLSEHEASSISISQDRILRFDDNGLVWL</sequence>
<dbReference type="PANTHER" id="PTHR48100:SF59">
    <property type="entry name" value="ADENOSYLCOBALAMIN_ALPHA-RIBAZOLE PHOSPHATASE"/>
    <property type="match status" value="1"/>
</dbReference>
<evidence type="ECO:0000256" key="2">
    <source>
        <dbReference type="PIRSR" id="PIRSR613078-2"/>
    </source>
</evidence>
<dbReference type="InterPro" id="IPR013078">
    <property type="entry name" value="His_Pase_superF_clade-1"/>
</dbReference>
<dbReference type="InterPro" id="IPR050275">
    <property type="entry name" value="PGM_Phosphatase"/>
</dbReference>
<dbReference type="Pfam" id="PF00300">
    <property type="entry name" value="His_Phos_1"/>
    <property type="match status" value="1"/>
</dbReference>